<name>A0ABW8DEI3_9GAMM</name>
<dbReference type="PANTHER" id="PTHR41368:SF1">
    <property type="entry name" value="PROTEIN YGHO"/>
    <property type="match status" value="1"/>
</dbReference>
<comment type="caution">
    <text evidence="1">The sequence shown here is derived from an EMBL/GenBank/DDBJ whole genome shotgun (WGS) entry which is preliminary data.</text>
</comment>
<protein>
    <recommendedName>
        <fullName evidence="3">N-acetyltransferase domain-containing protein</fullName>
    </recommendedName>
</protein>
<gene>
    <name evidence="1" type="ORF">ACD661_13745</name>
</gene>
<organism evidence="1 2">
    <name type="scientific">Legionella lytica</name>
    <dbReference type="NCBI Taxonomy" id="96232"/>
    <lineage>
        <taxon>Bacteria</taxon>
        <taxon>Pseudomonadati</taxon>
        <taxon>Pseudomonadota</taxon>
        <taxon>Gammaproteobacteria</taxon>
        <taxon>Legionellales</taxon>
        <taxon>Legionellaceae</taxon>
        <taxon>Legionella</taxon>
    </lineage>
</organism>
<evidence type="ECO:0008006" key="3">
    <source>
        <dbReference type="Google" id="ProtNLM"/>
    </source>
</evidence>
<dbReference type="InterPro" id="IPR016181">
    <property type="entry name" value="Acyl_CoA_acyltransferase"/>
</dbReference>
<dbReference type="PANTHER" id="PTHR41368">
    <property type="entry name" value="PROTEIN YGHO"/>
    <property type="match status" value="1"/>
</dbReference>
<proteinExistence type="predicted"/>
<keyword evidence="2" id="KW-1185">Reference proteome</keyword>
<dbReference type="EMBL" id="JBGORX010000007">
    <property type="protein sequence ID" value="MFJ1269625.1"/>
    <property type="molecule type" value="Genomic_DNA"/>
</dbReference>
<dbReference type="InterPro" id="IPR039968">
    <property type="entry name" value="BcerS-like"/>
</dbReference>
<accession>A0ABW8DEI3</accession>
<evidence type="ECO:0000313" key="2">
    <source>
        <dbReference type="Proteomes" id="UP001615550"/>
    </source>
</evidence>
<dbReference type="RefSeq" id="WP_400188438.1">
    <property type="nucleotide sequence ID" value="NZ_JBGORX010000007.1"/>
</dbReference>
<evidence type="ECO:0000313" key="1">
    <source>
        <dbReference type="EMBL" id="MFJ1269625.1"/>
    </source>
</evidence>
<reference evidence="1 2" key="1">
    <citation type="submission" date="2024-08" db="EMBL/GenBank/DDBJ databases">
        <title>Draft Genome Sequence of Legionella lytica strain DSB2004, Isolated From a Fire Sprinkler System.</title>
        <authorList>
            <person name="Everhart A.D."/>
            <person name="Kidane D.T."/>
            <person name="Farone A.L."/>
            <person name="Farone M.B."/>
        </authorList>
    </citation>
    <scope>NUCLEOTIDE SEQUENCE [LARGE SCALE GENOMIC DNA]</scope>
    <source>
        <strain evidence="1 2">DSB2004</strain>
    </source>
</reference>
<dbReference type="SUPFAM" id="SSF55729">
    <property type="entry name" value="Acyl-CoA N-acyltransferases (Nat)"/>
    <property type="match status" value="1"/>
</dbReference>
<dbReference type="Gene3D" id="3.40.630.30">
    <property type="match status" value="1"/>
</dbReference>
<dbReference type="Proteomes" id="UP001615550">
    <property type="component" value="Unassembled WGS sequence"/>
</dbReference>
<sequence length="377" mass="43923">MSIDVRTVSNSADKRVFIDLPWKIHAHDLNWVPPLRYTIKSMLDTKHHPFYQHAELALWIAYKDNQPVGRIAGILNHRHNEFYNEQTVFWGFFESINCPEVAAALFSQVESWAKSKDAQVIKGPVNLSLNYECGMQISAFDTKPFVMMTQNPEYYPQLIDSLQYSKSMDMHAWLIDHKTINLHPRLNAIKQKLLNDADIVLRPLNMNNYYEEMKLLISIYNEAWEENWGFVPFSEKEGDHLIKELKSVINPKLAFVITVKGEPAAFSICLPNINQALHTIRNGRLLPTGWLKFLWFLKNPKNKMEGRIPLLGIKRTFRHLQLGSLLYAKYGEVCAELNMGDIECSWILETNKSMNFALKHINAKPYKTYRIYEKYRG</sequence>